<feature type="compositionally biased region" description="Low complexity" evidence="1">
    <location>
        <begin position="99"/>
        <end position="112"/>
    </location>
</feature>
<accession>A0ABD2K6L5</accession>
<proteinExistence type="predicted"/>
<sequence>MFTWKSVSDRRTDGPLGGDMVDTVSAVHYSITTTTTSTTHQTCEDADRDQKQRPPSGVSRKNGMSVNLPSPPPAPPGFVGGFSTHPYNTSTNNNSMEIPEPLSFRPRPSLSSATSCTSDGFSTFDEASLPSAAGGPGQLQRMHAVQLGGGGGVHAQAAAARMVHHGTPRVPEGPAPAVGTLQRGWDTFRLLPPKPDRRGRGALYVTLLQLLKLGTFVILFVLTLTTSILAKSVALLMANGLGQAGTNVTICPDKIPGKHIYSLLN</sequence>
<feature type="region of interest" description="Disordered" evidence="1">
    <location>
        <begin position="34"/>
        <end position="118"/>
    </location>
</feature>
<evidence type="ECO:0000313" key="4">
    <source>
        <dbReference type="Proteomes" id="UP001620645"/>
    </source>
</evidence>
<evidence type="ECO:0000256" key="2">
    <source>
        <dbReference type="SAM" id="Phobius"/>
    </source>
</evidence>
<feature type="compositionally biased region" description="Basic and acidic residues" evidence="1">
    <location>
        <begin position="42"/>
        <end position="52"/>
    </location>
</feature>
<protein>
    <submittedName>
        <fullName evidence="3">Uncharacterized protein</fullName>
    </submittedName>
</protein>
<gene>
    <name evidence="3" type="ORF">niasHS_002080</name>
</gene>
<keyword evidence="2" id="KW-1133">Transmembrane helix</keyword>
<organism evidence="3 4">
    <name type="scientific">Heterodera schachtii</name>
    <name type="common">Sugarbeet cyst nematode worm</name>
    <name type="synonym">Tylenchus schachtii</name>
    <dbReference type="NCBI Taxonomy" id="97005"/>
    <lineage>
        <taxon>Eukaryota</taxon>
        <taxon>Metazoa</taxon>
        <taxon>Ecdysozoa</taxon>
        <taxon>Nematoda</taxon>
        <taxon>Chromadorea</taxon>
        <taxon>Rhabditida</taxon>
        <taxon>Tylenchina</taxon>
        <taxon>Tylenchomorpha</taxon>
        <taxon>Tylenchoidea</taxon>
        <taxon>Heteroderidae</taxon>
        <taxon>Heteroderinae</taxon>
        <taxon>Heterodera</taxon>
    </lineage>
</organism>
<name>A0ABD2K6L5_HETSC</name>
<keyword evidence="2" id="KW-0472">Membrane</keyword>
<feature type="transmembrane region" description="Helical" evidence="2">
    <location>
        <begin position="202"/>
        <end position="230"/>
    </location>
</feature>
<dbReference type="AlphaFoldDB" id="A0ABD2K6L5"/>
<comment type="caution">
    <text evidence="3">The sequence shown here is derived from an EMBL/GenBank/DDBJ whole genome shotgun (WGS) entry which is preliminary data.</text>
</comment>
<reference evidence="3 4" key="1">
    <citation type="submission" date="2024-10" db="EMBL/GenBank/DDBJ databases">
        <authorList>
            <person name="Kim D."/>
        </authorList>
    </citation>
    <scope>NUCLEOTIDE SEQUENCE [LARGE SCALE GENOMIC DNA]</scope>
    <source>
        <strain evidence="3">Taebaek</strain>
    </source>
</reference>
<evidence type="ECO:0000256" key="1">
    <source>
        <dbReference type="SAM" id="MobiDB-lite"/>
    </source>
</evidence>
<evidence type="ECO:0000313" key="3">
    <source>
        <dbReference type="EMBL" id="KAL3098244.1"/>
    </source>
</evidence>
<keyword evidence="2" id="KW-0812">Transmembrane</keyword>
<keyword evidence="4" id="KW-1185">Reference proteome</keyword>
<feature type="compositionally biased region" description="Polar residues" evidence="1">
    <location>
        <begin position="85"/>
        <end position="96"/>
    </location>
</feature>
<dbReference type="EMBL" id="JBICCN010000051">
    <property type="protein sequence ID" value="KAL3098244.1"/>
    <property type="molecule type" value="Genomic_DNA"/>
</dbReference>
<dbReference type="Proteomes" id="UP001620645">
    <property type="component" value="Unassembled WGS sequence"/>
</dbReference>